<proteinExistence type="predicted"/>
<feature type="domain" description="Endoribonuclease L-PSP/chorismate mutase-like" evidence="1">
    <location>
        <begin position="5"/>
        <end position="134"/>
    </location>
</feature>
<organism evidence="2">
    <name type="scientific">marine metagenome</name>
    <dbReference type="NCBI Taxonomy" id="408172"/>
    <lineage>
        <taxon>unclassified sequences</taxon>
        <taxon>metagenomes</taxon>
        <taxon>ecological metagenomes</taxon>
    </lineage>
</organism>
<dbReference type="AlphaFoldDB" id="A0A381W7L3"/>
<dbReference type="Gene3D" id="3.30.1330.40">
    <property type="entry name" value="RutC-like"/>
    <property type="match status" value="1"/>
</dbReference>
<dbReference type="PANTHER" id="PTHR43760">
    <property type="entry name" value="ENDORIBONUCLEASE-RELATED"/>
    <property type="match status" value="1"/>
</dbReference>
<gene>
    <name evidence="2" type="ORF">METZ01_LOCUS101125</name>
</gene>
<dbReference type="InterPro" id="IPR013813">
    <property type="entry name" value="Endoribo_LPSP/chorism_mut-like"/>
</dbReference>
<dbReference type="EMBL" id="UINC01010889">
    <property type="protein sequence ID" value="SVA48271.1"/>
    <property type="molecule type" value="Genomic_DNA"/>
</dbReference>
<accession>A0A381W7L3</accession>
<protein>
    <recommendedName>
        <fullName evidence="1">Endoribonuclease L-PSP/chorismate mutase-like domain-containing protein</fullName>
    </recommendedName>
</protein>
<evidence type="ECO:0000313" key="2">
    <source>
        <dbReference type="EMBL" id="SVA48271.1"/>
    </source>
</evidence>
<dbReference type="PANTHER" id="PTHR43760:SF1">
    <property type="entry name" value="ENDORIBONUCLEASE L-PSP_CHORISMATE MUTASE-LIKE DOMAIN-CONTAINING PROTEIN"/>
    <property type="match status" value="1"/>
</dbReference>
<reference evidence="2" key="1">
    <citation type="submission" date="2018-05" db="EMBL/GenBank/DDBJ databases">
        <authorList>
            <person name="Lanie J.A."/>
            <person name="Ng W.-L."/>
            <person name="Kazmierczak K.M."/>
            <person name="Andrzejewski T.M."/>
            <person name="Davidsen T.M."/>
            <person name="Wayne K.J."/>
            <person name="Tettelin H."/>
            <person name="Glass J.I."/>
            <person name="Rusch D."/>
            <person name="Podicherti R."/>
            <person name="Tsui H.-C.T."/>
            <person name="Winkler M.E."/>
        </authorList>
    </citation>
    <scope>NUCLEOTIDE SEQUENCE</scope>
</reference>
<dbReference type="Pfam" id="PF14588">
    <property type="entry name" value="YjgF_endoribonc"/>
    <property type="match status" value="1"/>
</dbReference>
<sequence length="158" mass="17262">MSAVETRLAEMGITLPKPLVLPSPNRTSAVLVGNMLYVSGHGAALLDDESVKRRGKVDLDISEEEAYATARALAIKMISTVKHHVGNLDRVMRVVKILGMINAHPDFERQNRVLNGASDLFFEVFGPEIGCHARSSVGVDGLVDRQPVEIEGTFLIRE</sequence>
<dbReference type="InterPro" id="IPR035959">
    <property type="entry name" value="RutC-like_sf"/>
</dbReference>
<dbReference type="SUPFAM" id="SSF55298">
    <property type="entry name" value="YjgF-like"/>
    <property type="match status" value="1"/>
</dbReference>
<name>A0A381W7L3_9ZZZZ</name>
<dbReference type="CDD" id="cd02199">
    <property type="entry name" value="YjgF_YER057c_UK114_like_1"/>
    <property type="match status" value="1"/>
</dbReference>
<evidence type="ECO:0000259" key="1">
    <source>
        <dbReference type="Pfam" id="PF14588"/>
    </source>
</evidence>